<comment type="caution">
    <text evidence="2">The sequence shown here is derived from an EMBL/GenBank/DDBJ whole genome shotgun (WGS) entry which is preliminary data.</text>
</comment>
<accession>A0A917H8Z1</accession>
<evidence type="ECO:0000313" key="3">
    <source>
        <dbReference type="Proteomes" id="UP000622860"/>
    </source>
</evidence>
<dbReference type="EMBL" id="BMFR01000004">
    <property type="protein sequence ID" value="GGG71064.1"/>
    <property type="molecule type" value="Genomic_DNA"/>
</dbReference>
<proteinExistence type="predicted"/>
<reference evidence="2" key="2">
    <citation type="submission" date="2020-09" db="EMBL/GenBank/DDBJ databases">
        <authorList>
            <person name="Sun Q."/>
            <person name="Zhou Y."/>
        </authorList>
    </citation>
    <scope>NUCLEOTIDE SEQUENCE</scope>
    <source>
        <strain evidence="2">CGMCC 1.12754</strain>
    </source>
</reference>
<evidence type="ECO:0000313" key="2">
    <source>
        <dbReference type="EMBL" id="GGG71064.1"/>
    </source>
</evidence>
<evidence type="ECO:0000256" key="1">
    <source>
        <dbReference type="SAM" id="Coils"/>
    </source>
</evidence>
<dbReference type="NCBIfam" id="NF040877">
    <property type="entry name" value="SE1832_fam"/>
    <property type="match status" value="1"/>
</dbReference>
<dbReference type="Proteomes" id="UP000622860">
    <property type="component" value="Unassembled WGS sequence"/>
</dbReference>
<dbReference type="RefSeq" id="WP_188454667.1">
    <property type="nucleotide sequence ID" value="NZ_BMFR01000004.1"/>
</dbReference>
<gene>
    <name evidence="2" type="ORF">GCM10011398_14070</name>
</gene>
<keyword evidence="1" id="KW-0175">Coiled coil</keyword>
<dbReference type="AlphaFoldDB" id="A0A917H8Z1"/>
<protein>
    <submittedName>
        <fullName evidence="2">Uncharacterized protein</fullName>
    </submittedName>
</protein>
<feature type="coiled-coil region" evidence="1">
    <location>
        <begin position="3"/>
        <end position="61"/>
    </location>
</feature>
<dbReference type="InterPro" id="IPR048062">
    <property type="entry name" value="SE1832-like"/>
</dbReference>
<keyword evidence="3" id="KW-1185">Reference proteome</keyword>
<name>A0A917H8Z1_9BACI</name>
<organism evidence="2 3">
    <name type="scientific">Virgibacillus oceani</name>
    <dbReference type="NCBI Taxonomy" id="1479511"/>
    <lineage>
        <taxon>Bacteria</taxon>
        <taxon>Bacillati</taxon>
        <taxon>Bacillota</taxon>
        <taxon>Bacilli</taxon>
        <taxon>Bacillales</taxon>
        <taxon>Bacillaceae</taxon>
        <taxon>Virgibacillus</taxon>
    </lineage>
</organism>
<reference evidence="2" key="1">
    <citation type="journal article" date="2014" name="Int. J. Syst. Evol. Microbiol.">
        <title>Complete genome sequence of Corynebacterium casei LMG S-19264T (=DSM 44701T), isolated from a smear-ripened cheese.</title>
        <authorList>
            <consortium name="US DOE Joint Genome Institute (JGI-PGF)"/>
            <person name="Walter F."/>
            <person name="Albersmeier A."/>
            <person name="Kalinowski J."/>
            <person name="Ruckert C."/>
        </authorList>
    </citation>
    <scope>NUCLEOTIDE SEQUENCE</scope>
    <source>
        <strain evidence="2">CGMCC 1.12754</strain>
    </source>
</reference>
<sequence length="61" mass="7121">MTKKEIEAKLAELKSDYVRIQADMEKLVLVGGRTSTAEEKLIELEEEIKLMNRRLDELDEQ</sequence>